<reference evidence="1" key="1">
    <citation type="journal article" date="2010" name="Science">
        <title>Plasticity of animal genome architecture unmasked by rapid evolution of a pelagic tunicate.</title>
        <authorList>
            <person name="Denoeud F."/>
            <person name="Henriet S."/>
            <person name="Mungpakdee S."/>
            <person name="Aury J.M."/>
            <person name="Da Silva C."/>
            <person name="Brinkmann H."/>
            <person name="Mikhaleva J."/>
            <person name="Olsen L.C."/>
            <person name="Jubin C."/>
            <person name="Canestro C."/>
            <person name="Bouquet J.M."/>
            <person name="Danks G."/>
            <person name="Poulain J."/>
            <person name="Campsteijn C."/>
            <person name="Adamski M."/>
            <person name="Cross I."/>
            <person name="Yadetie F."/>
            <person name="Muffato M."/>
            <person name="Louis A."/>
            <person name="Butcher S."/>
            <person name="Tsagkogeorga G."/>
            <person name="Konrad A."/>
            <person name="Singh S."/>
            <person name="Jensen M.F."/>
            <person name="Cong E.H."/>
            <person name="Eikeseth-Otteraa H."/>
            <person name="Noel B."/>
            <person name="Anthouard V."/>
            <person name="Porcel B.M."/>
            <person name="Kachouri-Lafond R."/>
            <person name="Nishino A."/>
            <person name="Ugolini M."/>
            <person name="Chourrout P."/>
            <person name="Nishida H."/>
            <person name="Aasland R."/>
            <person name="Huzurbazar S."/>
            <person name="Westhof E."/>
            <person name="Delsuc F."/>
            <person name="Lehrach H."/>
            <person name="Reinhardt R."/>
            <person name="Weissenbach J."/>
            <person name="Roy S.W."/>
            <person name="Artiguenave F."/>
            <person name="Postlethwait J.H."/>
            <person name="Manak J.R."/>
            <person name="Thompson E.M."/>
            <person name="Jaillon O."/>
            <person name="Du Pasquier L."/>
            <person name="Boudinot P."/>
            <person name="Liberles D.A."/>
            <person name="Volff J.N."/>
            <person name="Philippe H."/>
            <person name="Lenhard B."/>
            <person name="Roest Crollius H."/>
            <person name="Wincker P."/>
            <person name="Chourrout D."/>
        </authorList>
    </citation>
    <scope>NUCLEOTIDE SEQUENCE [LARGE SCALE GENOMIC DNA]</scope>
</reference>
<dbReference type="AlphaFoldDB" id="E4YGX1"/>
<organism evidence="1">
    <name type="scientific">Oikopleura dioica</name>
    <name type="common">Tunicate</name>
    <dbReference type="NCBI Taxonomy" id="34765"/>
    <lineage>
        <taxon>Eukaryota</taxon>
        <taxon>Metazoa</taxon>
        <taxon>Chordata</taxon>
        <taxon>Tunicata</taxon>
        <taxon>Appendicularia</taxon>
        <taxon>Copelata</taxon>
        <taxon>Oikopleuridae</taxon>
        <taxon>Oikopleura</taxon>
    </lineage>
</organism>
<sequence length="32" mass="3897">MNFIKLPFQSNLAVRRRPQLRLLRHARDQALH</sequence>
<proteinExistence type="predicted"/>
<dbReference type="EMBL" id="FN654540">
    <property type="protein sequence ID" value="CBY34745.1"/>
    <property type="molecule type" value="Genomic_DNA"/>
</dbReference>
<evidence type="ECO:0000313" key="1">
    <source>
        <dbReference type="EMBL" id="CBY34745.1"/>
    </source>
</evidence>
<protein>
    <submittedName>
        <fullName evidence="1">Uncharacterized protein</fullName>
    </submittedName>
</protein>
<accession>E4YGX1</accession>
<name>E4YGX1_OIKDI</name>
<gene>
    <name evidence="1" type="ORF">GSOID_T00024781001</name>
</gene>
<dbReference type="Proteomes" id="UP000011014">
    <property type="component" value="Unassembled WGS sequence"/>
</dbReference>